<protein>
    <recommendedName>
        <fullName evidence="3">Glycosyltransferase family 4 protein</fullName>
    </recommendedName>
</protein>
<evidence type="ECO:0000313" key="1">
    <source>
        <dbReference type="EMBL" id="NBC40007.1"/>
    </source>
</evidence>
<dbReference type="AlphaFoldDB" id="A0A7X5BTB5"/>
<name>A0A7X5BTB5_9BACT</name>
<reference evidence="1 2" key="1">
    <citation type="submission" date="2020-01" db="EMBL/GenBank/DDBJ databases">
        <title>The draft genome sequence of Corallococcus exiguus DSM 14696.</title>
        <authorList>
            <person name="Zhang X."/>
            <person name="Zhu H."/>
        </authorList>
    </citation>
    <scope>NUCLEOTIDE SEQUENCE [LARGE SCALE GENOMIC DNA]</scope>
    <source>
        <strain evidence="1 2">DSM 14696</strain>
    </source>
</reference>
<keyword evidence="2" id="KW-1185">Reference proteome</keyword>
<dbReference type="Gene3D" id="3.40.50.2000">
    <property type="entry name" value="Glycogen Phosphorylase B"/>
    <property type="match status" value="1"/>
</dbReference>
<dbReference type="EMBL" id="JAAAPK010000002">
    <property type="protein sequence ID" value="NBC40007.1"/>
    <property type="molecule type" value="Genomic_DNA"/>
</dbReference>
<dbReference type="Proteomes" id="UP000537825">
    <property type="component" value="Unassembled WGS sequence"/>
</dbReference>
<dbReference type="SUPFAM" id="SSF53756">
    <property type="entry name" value="UDP-Glycosyltransferase/glycogen phosphorylase"/>
    <property type="match status" value="1"/>
</dbReference>
<sequence>MSTRTRLYLEAEPFQNAAGAINAWMEEELRALGHDVERFNRHYPNAGDSGIPVANARRVLALHSRPVADLAIYCDMGLGIRAPNRELARRTFVFFHGLHGHPATWLGNPLIDLYGALSPYMHDTIESLLLTPDWSGRRCLDPRAAANVSTIVPTLPCLESPDGEGRLPGVELPRTVQEALDRGEVLGHAIQPGKADWQAVCAILLGLRAQAREHGHPPVRLVVAAQDFAMLQHVLRFGFPFQAHALAQALQAADATLEDLLLPVPHLSQPALFRLVREARFGLSYNVTPEPFGMYVLESVLNGCPVYTNGAGNNRHALPPGHGILVHETEAMAAGAPDAYASLAARIFQDVLAPAPLREACQRGSALIRRTFTRAAFSSSFRACLSRLESDAARPDWAFEDLVVRLSPTVRRLDAASGRFRSDYRDDQLGGEEQALLPRVLGKSAGDVLRGAPPLAPLEALFDKGVLSLATPESTRPPGSTPGAWAWYPPDSAFMEPSLLRDPGPR</sequence>
<evidence type="ECO:0000313" key="2">
    <source>
        <dbReference type="Proteomes" id="UP000537825"/>
    </source>
</evidence>
<evidence type="ECO:0008006" key="3">
    <source>
        <dbReference type="Google" id="ProtNLM"/>
    </source>
</evidence>
<gene>
    <name evidence="1" type="ORF">GTZ93_09195</name>
</gene>
<comment type="caution">
    <text evidence="1">The sequence shown here is derived from an EMBL/GenBank/DDBJ whole genome shotgun (WGS) entry which is preliminary data.</text>
</comment>
<dbReference type="RefSeq" id="WP_139915064.1">
    <property type="nucleotide sequence ID" value="NZ_CBCSLE010000007.1"/>
</dbReference>
<proteinExistence type="predicted"/>
<accession>A0A7X5BTB5</accession>
<organism evidence="1 2">
    <name type="scientific">Corallococcus exiguus</name>
    <dbReference type="NCBI Taxonomy" id="83462"/>
    <lineage>
        <taxon>Bacteria</taxon>
        <taxon>Pseudomonadati</taxon>
        <taxon>Myxococcota</taxon>
        <taxon>Myxococcia</taxon>
        <taxon>Myxococcales</taxon>
        <taxon>Cystobacterineae</taxon>
        <taxon>Myxococcaceae</taxon>
        <taxon>Corallococcus</taxon>
    </lineage>
</organism>